<protein>
    <submittedName>
        <fullName evidence="2">Uncharacterized protein</fullName>
    </submittedName>
</protein>
<feature type="compositionally biased region" description="Polar residues" evidence="1">
    <location>
        <begin position="176"/>
        <end position="185"/>
    </location>
</feature>
<feature type="compositionally biased region" description="Polar residues" evidence="1">
    <location>
        <begin position="243"/>
        <end position="252"/>
    </location>
</feature>
<dbReference type="InParanoid" id="A0A409YWF4"/>
<dbReference type="EMBL" id="NHTK01000474">
    <property type="protein sequence ID" value="PPR07308.1"/>
    <property type="molecule type" value="Genomic_DNA"/>
</dbReference>
<comment type="caution">
    <text evidence="2">The sequence shown here is derived from an EMBL/GenBank/DDBJ whole genome shotgun (WGS) entry which is preliminary data.</text>
</comment>
<feature type="compositionally biased region" description="Pro residues" evidence="1">
    <location>
        <begin position="202"/>
        <end position="211"/>
    </location>
</feature>
<feature type="compositionally biased region" description="Gly residues" evidence="1">
    <location>
        <begin position="321"/>
        <end position="330"/>
    </location>
</feature>
<evidence type="ECO:0000313" key="2">
    <source>
        <dbReference type="EMBL" id="PPR07308.1"/>
    </source>
</evidence>
<evidence type="ECO:0000313" key="3">
    <source>
        <dbReference type="Proteomes" id="UP000284842"/>
    </source>
</evidence>
<gene>
    <name evidence="2" type="ORF">CVT24_007522</name>
</gene>
<proteinExistence type="predicted"/>
<evidence type="ECO:0000256" key="1">
    <source>
        <dbReference type="SAM" id="MobiDB-lite"/>
    </source>
</evidence>
<organism evidence="2 3">
    <name type="scientific">Panaeolus cyanescens</name>
    <dbReference type="NCBI Taxonomy" id="181874"/>
    <lineage>
        <taxon>Eukaryota</taxon>
        <taxon>Fungi</taxon>
        <taxon>Dikarya</taxon>
        <taxon>Basidiomycota</taxon>
        <taxon>Agaricomycotina</taxon>
        <taxon>Agaricomycetes</taxon>
        <taxon>Agaricomycetidae</taxon>
        <taxon>Agaricales</taxon>
        <taxon>Agaricineae</taxon>
        <taxon>Galeropsidaceae</taxon>
        <taxon>Panaeolus</taxon>
    </lineage>
</organism>
<feature type="region of interest" description="Disordered" evidence="1">
    <location>
        <begin position="315"/>
        <end position="372"/>
    </location>
</feature>
<name>A0A409YWF4_9AGAR</name>
<feature type="region of interest" description="Disordered" evidence="1">
    <location>
        <begin position="171"/>
        <end position="216"/>
    </location>
</feature>
<keyword evidence="3" id="KW-1185">Reference proteome</keyword>
<sequence length="372" mass="41393">MGKGKLPVTEEIPPTIAMPSHQPVVRRLPDDNVPTLLHPYIRRVSETVFHLDERAIRKPKNPNQVNIRVVTAASIGQFIEYDTAIRKAPNHRREVGNKPLGYDSFARIFNDGYDSWFYQMAVWDPFNDTYEVGGRGPTVDVMLITDAQRGLVNADTVNQLKDMAADSALQRHRQQQHWSGNSTFKTYHPRRDGVPFMRRGGNPPPPPPPPGASISMSSRDRAFIKLRQVEQQEAKKKELQLRIQPSTPPNHHQQSRKRQVPESPTESLVRAREAKAKSSGRVMPKSPGVKEREAKKVRRGRKGGLVAVGAIDLVVEDKGEGSSGSSGSGGEVVASDGEGYDERLDALMLEEDGEAVPTGSKWTVDEDDKMQD</sequence>
<dbReference type="Proteomes" id="UP000284842">
    <property type="component" value="Unassembled WGS sequence"/>
</dbReference>
<reference evidence="2 3" key="1">
    <citation type="journal article" date="2018" name="Evol. Lett.">
        <title>Horizontal gene cluster transfer increased hallucinogenic mushroom diversity.</title>
        <authorList>
            <person name="Reynolds H.T."/>
            <person name="Vijayakumar V."/>
            <person name="Gluck-Thaler E."/>
            <person name="Korotkin H.B."/>
            <person name="Matheny P.B."/>
            <person name="Slot J.C."/>
        </authorList>
    </citation>
    <scope>NUCLEOTIDE SEQUENCE [LARGE SCALE GENOMIC DNA]</scope>
    <source>
        <strain evidence="2 3">2629</strain>
    </source>
</reference>
<feature type="region of interest" description="Disordered" evidence="1">
    <location>
        <begin position="230"/>
        <end position="300"/>
    </location>
</feature>
<feature type="compositionally biased region" description="Basic and acidic residues" evidence="1">
    <location>
        <begin position="230"/>
        <end position="240"/>
    </location>
</feature>
<accession>A0A409YWF4</accession>
<dbReference type="AlphaFoldDB" id="A0A409YWF4"/>